<dbReference type="InParanoid" id="A0A0P0XBJ5"/>
<accession>A0A0P0XBJ5</accession>
<keyword evidence="2" id="KW-1185">Reference proteome</keyword>
<dbReference type="EMBL" id="AP014964">
    <property type="protein sequence ID" value="BAT03648.1"/>
    <property type="molecule type" value="Genomic_DNA"/>
</dbReference>
<reference evidence="1 2" key="3">
    <citation type="journal article" date="2013" name="Rice">
        <title>Improvement of the Oryza sativa Nipponbare reference genome using next generation sequence and optical map data.</title>
        <authorList>
            <person name="Kawahara Y."/>
            <person name="de la Bastide M."/>
            <person name="Hamilton J.P."/>
            <person name="Kanamori H."/>
            <person name="McCombie W.R."/>
            <person name="Ouyang S."/>
            <person name="Schwartz D.C."/>
            <person name="Tanaka T."/>
            <person name="Wu J."/>
            <person name="Zhou S."/>
            <person name="Childs K.L."/>
            <person name="Davidson R.M."/>
            <person name="Lin H."/>
            <person name="Quesada-Ocampo L."/>
            <person name="Vaillancourt B."/>
            <person name="Sakai H."/>
            <person name="Lee S.S."/>
            <person name="Kim J."/>
            <person name="Numa H."/>
            <person name="Itoh T."/>
            <person name="Buell C.R."/>
            <person name="Matsumoto T."/>
        </authorList>
    </citation>
    <scope>NUCLEOTIDE SEQUENCE [LARGE SCALE GENOMIC DNA]</scope>
    <source>
        <strain evidence="2">cv. Nipponbare</strain>
    </source>
</reference>
<protein>
    <submittedName>
        <fullName evidence="1">Os08g0125250 protein</fullName>
    </submittedName>
</protein>
<reference evidence="2" key="1">
    <citation type="journal article" date="2005" name="Nature">
        <title>The map-based sequence of the rice genome.</title>
        <authorList>
            <consortium name="International rice genome sequencing project (IRGSP)"/>
            <person name="Matsumoto T."/>
            <person name="Wu J."/>
            <person name="Kanamori H."/>
            <person name="Katayose Y."/>
            <person name="Fujisawa M."/>
            <person name="Namiki N."/>
            <person name="Mizuno H."/>
            <person name="Yamamoto K."/>
            <person name="Antonio B.A."/>
            <person name="Baba T."/>
            <person name="Sakata K."/>
            <person name="Nagamura Y."/>
            <person name="Aoki H."/>
            <person name="Arikawa K."/>
            <person name="Arita K."/>
            <person name="Bito T."/>
            <person name="Chiden Y."/>
            <person name="Fujitsuka N."/>
            <person name="Fukunaka R."/>
            <person name="Hamada M."/>
            <person name="Harada C."/>
            <person name="Hayashi A."/>
            <person name="Hijishita S."/>
            <person name="Honda M."/>
            <person name="Hosokawa S."/>
            <person name="Ichikawa Y."/>
            <person name="Idonuma A."/>
            <person name="Iijima M."/>
            <person name="Ikeda M."/>
            <person name="Ikeno M."/>
            <person name="Ito K."/>
            <person name="Ito S."/>
            <person name="Ito T."/>
            <person name="Ito Y."/>
            <person name="Ito Y."/>
            <person name="Iwabuchi A."/>
            <person name="Kamiya K."/>
            <person name="Karasawa W."/>
            <person name="Kurita K."/>
            <person name="Katagiri S."/>
            <person name="Kikuta A."/>
            <person name="Kobayashi H."/>
            <person name="Kobayashi N."/>
            <person name="Machita K."/>
            <person name="Maehara T."/>
            <person name="Masukawa M."/>
            <person name="Mizubayashi T."/>
            <person name="Mukai Y."/>
            <person name="Nagasaki H."/>
            <person name="Nagata Y."/>
            <person name="Naito S."/>
            <person name="Nakashima M."/>
            <person name="Nakama Y."/>
            <person name="Nakamichi Y."/>
            <person name="Nakamura M."/>
            <person name="Meguro A."/>
            <person name="Negishi M."/>
            <person name="Ohta I."/>
            <person name="Ohta T."/>
            <person name="Okamoto M."/>
            <person name="Ono N."/>
            <person name="Saji S."/>
            <person name="Sakaguchi M."/>
            <person name="Sakai K."/>
            <person name="Shibata M."/>
            <person name="Shimokawa T."/>
            <person name="Song J."/>
            <person name="Takazaki Y."/>
            <person name="Terasawa K."/>
            <person name="Tsugane M."/>
            <person name="Tsuji K."/>
            <person name="Ueda S."/>
            <person name="Waki K."/>
            <person name="Yamagata H."/>
            <person name="Yamamoto M."/>
            <person name="Yamamoto S."/>
            <person name="Yamane H."/>
            <person name="Yoshiki S."/>
            <person name="Yoshihara R."/>
            <person name="Yukawa K."/>
            <person name="Zhong H."/>
            <person name="Yano M."/>
            <person name="Yuan Q."/>
            <person name="Ouyang S."/>
            <person name="Liu J."/>
            <person name="Jones K.M."/>
            <person name="Gansberger K."/>
            <person name="Moffat K."/>
            <person name="Hill J."/>
            <person name="Bera J."/>
            <person name="Fadrosh D."/>
            <person name="Jin S."/>
            <person name="Johri S."/>
            <person name="Kim M."/>
            <person name="Overton L."/>
            <person name="Reardon M."/>
            <person name="Tsitrin T."/>
            <person name="Vuong H."/>
            <person name="Weaver B."/>
            <person name="Ciecko A."/>
            <person name="Tallon L."/>
            <person name="Jackson J."/>
            <person name="Pai G."/>
            <person name="Aken S.V."/>
            <person name="Utterback T."/>
            <person name="Reidmuller S."/>
            <person name="Feldblyum T."/>
            <person name="Hsiao J."/>
            <person name="Zismann V."/>
            <person name="Iobst S."/>
            <person name="de Vazeille A.R."/>
            <person name="Buell C.R."/>
            <person name="Ying K."/>
            <person name="Li Y."/>
            <person name="Lu T."/>
            <person name="Huang Y."/>
            <person name="Zhao Q."/>
            <person name="Feng Q."/>
            <person name="Zhang L."/>
            <person name="Zhu J."/>
            <person name="Weng Q."/>
            <person name="Mu J."/>
            <person name="Lu Y."/>
            <person name="Fan D."/>
            <person name="Liu Y."/>
            <person name="Guan J."/>
            <person name="Zhang Y."/>
            <person name="Yu S."/>
            <person name="Liu X."/>
            <person name="Zhang Y."/>
            <person name="Hong G."/>
            <person name="Han B."/>
            <person name="Choisne N."/>
            <person name="Demange N."/>
            <person name="Orjeda G."/>
            <person name="Samain S."/>
            <person name="Cattolico L."/>
            <person name="Pelletier E."/>
            <person name="Couloux A."/>
            <person name="Segurens B."/>
            <person name="Wincker P."/>
            <person name="D'Hont A."/>
            <person name="Scarpelli C."/>
            <person name="Weissenbach J."/>
            <person name="Salanoubat M."/>
            <person name="Quetier F."/>
            <person name="Yu Y."/>
            <person name="Kim H.R."/>
            <person name="Rambo T."/>
            <person name="Currie J."/>
            <person name="Collura K."/>
            <person name="Luo M."/>
            <person name="Yang T."/>
            <person name="Ammiraju J.S.S."/>
            <person name="Engler F."/>
            <person name="Soderlund C."/>
            <person name="Wing R.A."/>
            <person name="Palmer L.E."/>
            <person name="de la Bastide M."/>
            <person name="Spiegel L."/>
            <person name="Nascimento L."/>
            <person name="Zutavern T."/>
            <person name="O'Shaughnessy A."/>
            <person name="Dike S."/>
            <person name="Dedhia N."/>
            <person name="Preston R."/>
            <person name="Balija V."/>
            <person name="McCombie W.R."/>
            <person name="Chow T."/>
            <person name="Chen H."/>
            <person name="Chung M."/>
            <person name="Chen C."/>
            <person name="Shaw J."/>
            <person name="Wu H."/>
            <person name="Hsiao K."/>
            <person name="Chao Y."/>
            <person name="Chu M."/>
            <person name="Cheng C."/>
            <person name="Hour A."/>
            <person name="Lee P."/>
            <person name="Lin S."/>
            <person name="Lin Y."/>
            <person name="Liou J."/>
            <person name="Liu S."/>
            <person name="Hsing Y."/>
            <person name="Raghuvanshi S."/>
            <person name="Mohanty A."/>
            <person name="Bharti A.K."/>
            <person name="Gaur A."/>
            <person name="Gupta V."/>
            <person name="Kumar D."/>
            <person name="Ravi V."/>
            <person name="Vij S."/>
            <person name="Kapur A."/>
            <person name="Khurana P."/>
            <person name="Khurana P."/>
            <person name="Khurana J.P."/>
            <person name="Tyagi A.K."/>
            <person name="Gaikwad K."/>
            <person name="Singh A."/>
            <person name="Dalal V."/>
            <person name="Srivastava S."/>
            <person name="Dixit A."/>
            <person name="Pal A.K."/>
            <person name="Ghazi I.A."/>
            <person name="Yadav M."/>
            <person name="Pandit A."/>
            <person name="Bhargava A."/>
            <person name="Sureshbabu K."/>
            <person name="Batra K."/>
            <person name="Sharma T.R."/>
            <person name="Mohapatra T."/>
            <person name="Singh N.K."/>
            <person name="Messing J."/>
            <person name="Nelson A.B."/>
            <person name="Fuks G."/>
            <person name="Kavchok S."/>
            <person name="Keizer G."/>
            <person name="Linton E."/>
            <person name="Llaca V."/>
            <person name="Song R."/>
            <person name="Tanyolac B."/>
            <person name="Young S."/>
            <person name="Ho-Il K."/>
            <person name="Hahn J.H."/>
            <person name="Sangsakoo G."/>
            <person name="Vanavichit A."/>
            <person name="de Mattos Luiz.A.T."/>
            <person name="Zimmer P.D."/>
            <person name="Malone G."/>
            <person name="Dellagostin O."/>
            <person name="de Oliveira A.C."/>
            <person name="Bevan M."/>
            <person name="Bancroft I."/>
            <person name="Minx P."/>
            <person name="Cordum H."/>
            <person name="Wilson R."/>
            <person name="Cheng Z."/>
            <person name="Jin W."/>
            <person name="Jiang J."/>
            <person name="Leong S.A."/>
            <person name="Iwama H."/>
            <person name="Gojobori T."/>
            <person name="Itoh T."/>
            <person name="Niimura Y."/>
            <person name="Fujii Y."/>
            <person name="Habara T."/>
            <person name="Sakai H."/>
            <person name="Sato Y."/>
            <person name="Wilson G."/>
            <person name="Kumar K."/>
            <person name="McCouch S."/>
            <person name="Juretic N."/>
            <person name="Hoen D."/>
            <person name="Wright S."/>
            <person name="Bruskiewich R."/>
            <person name="Bureau T."/>
            <person name="Miyao A."/>
            <person name="Hirochika H."/>
            <person name="Nishikawa T."/>
            <person name="Kadowaki K."/>
            <person name="Sugiura M."/>
            <person name="Burr B."/>
            <person name="Sasaki T."/>
        </authorList>
    </citation>
    <scope>NUCLEOTIDE SEQUENCE [LARGE SCALE GENOMIC DNA]</scope>
    <source>
        <strain evidence="2">cv. Nipponbare</strain>
    </source>
</reference>
<name>A0A0P0XBJ5_ORYSJ</name>
<dbReference type="PaxDb" id="39947-A0A0P0XBJ5"/>
<gene>
    <name evidence="1" type="ordered locus">Os08g0125250</name>
    <name evidence="1" type="ORF">OSNPB_080125250</name>
</gene>
<dbReference type="Proteomes" id="UP000059680">
    <property type="component" value="Chromosome 8"/>
</dbReference>
<dbReference type="Gramene" id="Os08t0125250-00">
    <property type="protein sequence ID" value="Os08t0125250-00"/>
    <property type="gene ID" value="Os08g0125250"/>
</dbReference>
<evidence type="ECO:0000313" key="1">
    <source>
        <dbReference type="EMBL" id="BAT03648.1"/>
    </source>
</evidence>
<evidence type="ECO:0000313" key="2">
    <source>
        <dbReference type="Proteomes" id="UP000059680"/>
    </source>
</evidence>
<dbReference type="AlphaFoldDB" id="A0A0P0XBJ5"/>
<organism evidence="1 2">
    <name type="scientific">Oryza sativa subsp. japonica</name>
    <name type="common">Rice</name>
    <dbReference type="NCBI Taxonomy" id="39947"/>
    <lineage>
        <taxon>Eukaryota</taxon>
        <taxon>Viridiplantae</taxon>
        <taxon>Streptophyta</taxon>
        <taxon>Embryophyta</taxon>
        <taxon>Tracheophyta</taxon>
        <taxon>Spermatophyta</taxon>
        <taxon>Magnoliopsida</taxon>
        <taxon>Liliopsida</taxon>
        <taxon>Poales</taxon>
        <taxon>Poaceae</taxon>
        <taxon>BOP clade</taxon>
        <taxon>Oryzoideae</taxon>
        <taxon>Oryzeae</taxon>
        <taxon>Oryzinae</taxon>
        <taxon>Oryza</taxon>
        <taxon>Oryza sativa</taxon>
    </lineage>
</organism>
<sequence>MEMDIKAAVGNELVHEEELIATVAPTDELHEIAVAQPTYHLDLRLVLLPPLLGGVFGEPFYGNVYAELSQIATVHRAKTALPKLLLRRKALCRVDKYVVWEPPRPRPHLDLHDGIAFRVVLLFLPHLLSLTSSYEDCYHGEEEHDEQNCTDGGSRYNSATRMLSCRLLLLQRQVEVPRTQLMLLKG</sequence>
<proteinExistence type="predicted"/>
<reference evidence="1 2" key="2">
    <citation type="journal article" date="2013" name="Plant Cell Physiol.">
        <title>Rice Annotation Project Database (RAP-DB): an integrative and interactive database for rice genomics.</title>
        <authorList>
            <person name="Sakai H."/>
            <person name="Lee S.S."/>
            <person name="Tanaka T."/>
            <person name="Numa H."/>
            <person name="Kim J."/>
            <person name="Kawahara Y."/>
            <person name="Wakimoto H."/>
            <person name="Yang C.C."/>
            <person name="Iwamoto M."/>
            <person name="Abe T."/>
            <person name="Yamada Y."/>
            <person name="Muto A."/>
            <person name="Inokuchi H."/>
            <person name="Ikemura T."/>
            <person name="Matsumoto T."/>
            <person name="Sasaki T."/>
            <person name="Itoh T."/>
        </authorList>
    </citation>
    <scope>NUCLEOTIDE SEQUENCE [LARGE SCALE GENOMIC DNA]</scope>
    <source>
        <strain evidence="2">cv. Nipponbare</strain>
    </source>
</reference>